<name>W6MNZ1_9ASCO</name>
<proteinExistence type="predicted"/>
<evidence type="ECO:0000313" key="2">
    <source>
        <dbReference type="Proteomes" id="UP000019384"/>
    </source>
</evidence>
<organism evidence="1 2">
    <name type="scientific">Kuraishia capsulata CBS 1993</name>
    <dbReference type="NCBI Taxonomy" id="1382522"/>
    <lineage>
        <taxon>Eukaryota</taxon>
        <taxon>Fungi</taxon>
        <taxon>Dikarya</taxon>
        <taxon>Ascomycota</taxon>
        <taxon>Saccharomycotina</taxon>
        <taxon>Pichiomycetes</taxon>
        <taxon>Pichiales</taxon>
        <taxon>Pichiaceae</taxon>
        <taxon>Kuraishia</taxon>
    </lineage>
</organism>
<dbReference type="EMBL" id="HG793129">
    <property type="protein sequence ID" value="CDK28389.1"/>
    <property type="molecule type" value="Genomic_DNA"/>
</dbReference>
<sequence length="420" mass="47086">MAEIQIYQDPLILLLKDPGLNKDKEKSSKLLSLIRGIPQEQVKLKQSCLDGFQILRDLERIGLRSSTWHKASLNFQIVSRGVHMSPEEFKKRQLNSQLATQILQSCLDLRRLLIDISEEVEDLNEYVSSLSPLQCISDPGTILCELSFRIIRLKNKLEEEISVTYSKAKLITIGKELEDHLFLYDDSHPLSEETVEKYTSFVNQLLKQLNDCVSQNDTIGTMECVAVVNDVEKMFEAMQFKRRVLELKSPTNSFMENSETLGNSSTYDSDDDFRTHSTMSSISSLEGSYNMAKPSSRPTSRLSAELPGLMSAFKSPQPLSIGERFSPSQTLNLPAAFSAFSPIKGPTFKNVKETGVVPQSVTKPNQSISQPPTQTLAPYPFLKSNSSLWGQSLLKPPKGGISEDKSAKEFILHDIDNLID</sequence>
<reference evidence="1" key="1">
    <citation type="submission" date="2013-12" db="EMBL/GenBank/DDBJ databases">
        <authorList>
            <person name="Genoscope - CEA"/>
        </authorList>
    </citation>
    <scope>NUCLEOTIDE SEQUENCE</scope>
    <source>
        <strain evidence="1">CBS 1993</strain>
    </source>
</reference>
<dbReference type="AlphaFoldDB" id="W6MNZ1"/>
<keyword evidence="2" id="KW-1185">Reference proteome</keyword>
<dbReference type="SUPFAM" id="SSF54236">
    <property type="entry name" value="Ubiquitin-like"/>
    <property type="match status" value="1"/>
</dbReference>
<gene>
    <name evidence="1" type="ORF">KUCA_T00004371001</name>
</gene>
<dbReference type="GeneID" id="34521767"/>
<dbReference type="OrthoDB" id="4021219at2759"/>
<dbReference type="RefSeq" id="XP_022460379.1">
    <property type="nucleotide sequence ID" value="XM_022601099.1"/>
</dbReference>
<protein>
    <submittedName>
        <fullName evidence="1">Uncharacterized protein</fullName>
    </submittedName>
</protein>
<evidence type="ECO:0000313" key="1">
    <source>
        <dbReference type="EMBL" id="CDK28389.1"/>
    </source>
</evidence>
<dbReference type="InterPro" id="IPR029071">
    <property type="entry name" value="Ubiquitin-like_domsf"/>
</dbReference>
<reference evidence="1" key="2">
    <citation type="submission" date="2014-02" db="EMBL/GenBank/DDBJ databases">
        <title>Complete DNA sequence of /Kuraishia capsulata/ illustrates novel genomic features among budding yeasts (/Saccharomycotina/).</title>
        <authorList>
            <person name="Morales L."/>
            <person name="Noel B."/>
            <person name="Porcel B."/>
            <person name="Marcet-Houben M."/>
            <person name="Hullo M-F."/>
            <person name="Sacerdot C."/>
            <person name="Tekaia F."/>
            <person name="Leh-Louis V."/>
            <person name="Despons L."/>
            <person name="Khanna V."/>
            <person name="Aury J-M."/>
            <person name="Barbe V."/>
            <person name="Couloux A."/>
            <person name="Labadie K."/>
            <person name="Pelletier E."/>
            <person name="Souciet J-L."/>
            <person name="Boekhout T."/>
            <person name="Gabaldon T."/>
            <person name="Wincker P."/>
            <person name="Dujon B."/>
        </authorList>
    </citation>
    <scope>NUCLEOTIDE SEQUENCE</scope>
    <source>
        <strain evidence="1">CBS 1993</strain>
    </source>
</reference>
<dbReference type="Proteomes" id="UP000019384">
    <property type="component" value="Unassembled WGS sequence"/>
</dbReference>
<dbReference type="HOGENOM" id="CLU_818878_0_0_1"/>
<accession>W6MNZ1</accession>